<evidence type="ECO:0000256" key="1">
    <source>
        <dbReference type="SAM" id="Phobius"/>
    </source>
</evidence>
<accession>A0A0E3JSX6</accession>
<organism evidence="2 3">
    <name type="scientific">Bacillus phage Stahl</name>
    <dbReference type="NCBI Taxonomy" id="1610832"/>
    <lineage>
        <taxon>Viruses</taxon>
        <taxon>Duplodnaviria</taxon>
        <taxon>Heunggongvirae</taxon>
        <taxon>Uroviricota</taxon>
        <taxon>Caudoviricetes</taxon>
        <taxon>Slashvirus</taxon>
        <taxon>Slashvirus stahl</taxon>
    </lineage>
</organism>
<dbReference type="KEGG" id="vg:26647805"/>
<evidence type="ECO:0000313" key="2">
    <source>
        <dbReference type="EMBL" id="AKA61430.1"/>
    </source>
</evidence>
<keyword evidence="1" id="KW-0472">Membrane</keyword>
<keyword evidence="1" id="KW-1133">Transmembrane helix</keyword>
<reference evidence="2 3" key="1">
    <citation type="journal article" date="2015" name="Genome Announc.">
        <title>Complete Genome Sequence of Bacillus megaterium Siphophage Stahl.</title>
        <authorList>
            <person name="Brizendine A.M."/>
            <person name="Rousseau S."/>
            <person name="Hernandez A.C."/>
            <person name="Kuty Everett G.F."/>
        </authorList>
    </citation>
    <scope>NUCLEOTIDE SEQUENCE [LARGE SCALE GENOMIC DNA]</scope>
</reference>
<name>A0A0E3JSX6_9CAUD</name>
<sequence length="54" mass="6466">MLWIILGVYLLIGIGLTMYAIYETPLLASVWIVPVVMILFWPFFLIREIYYRIK</sequence>
<gene>
    <name evidence="2" type="ORF">CPT_Stahl2</name>
</gene>
<keyword evidence="3" id="KW-1185">Reference proteome</keyword>
<proteinExistence type="predicted"/>
<dbReference type="GeneID" id="26647805"/>
<dbReference type="RefSeq" id="YP_009203606.1">
    <property type="nucleotide sequence ID" value="NC_028856.1"/>
</dbReference>
<feature type="transmembrane region" description="Helical" evidence="1">
    <location>
        <begin position="28"/>
        <end position="46"/>
    </location>
</feature>
<protein>
    <submittedName>
        <fullName evidence="2">Uncharacterized protein</fullName>
    </submittedName>
</protein>
<dbReference type="EMBL" id="KP696447">
    <property type="protein sequence ID" value="AKA61430.1"/>
    <property type="molecule type" value="Genomic_DNA"/>
</dbReference>
<evidence type="ECO:0000313" key="3">
    <source>
        <dbReference type="Proteomes" id="UP000033015"/>
    </source>
</evidence>
<reference evidence="3" key="2">
    <citation type="submission" date="2015-01" db="EMBL/GenBank/DDBJ databases">
        <title>Complete Genome of Bacillus megaterium Siphophage Stahl.</title>
        <authorList>
            <person name="Brizendine A.M."/>
            <person name="Rousseau S."/>
            <person name="Hernandez A.C."/>
            <person name="Everett G.F.K."/>
        </authorList>
    </citation>
    <scope>NUCLEOTIDE SEQUENCE [LARGE SCALE GENOMIC DNA]</scope>
</reference>
<feature type="transmembrane region" description="Helical" evidence="1">
    <location>
        <begin position="5"/>
        <end position="22"/>
    </location>
</feature>
<dbReference type="Proteomes" id="UP000033015">
    <property type="component" value="Segment"/>
</dbReference>
<keyword evidence="1" id="KW-0812">Transmembrane</keyword>